<evidence type="ECO:0000259" key="8">
    <source>
        <dbReference type="Pfam" id="PF12704"/>
    </source>
</evidence>
<reference evidence="9" key="1">
    <citation type="submission" date="2019-02" db="EMBL/GenBank/DDBJ databases">
        <title>Draft genome of the type strain Pelomonas aquatica CCUG 52575T.</title>
        <authorList>
            <person name="Gomila M."/>
            <person name="Lalucat J."/>
        </authorList>
    </citation>
    <scope>NUCLEOTIDE SEQUENCE</scope>
    <source>
        <strain evidence="9">CCUG 52575</strain>
    </source>
</reference>
<evidence type="ECO:0000256" key="6">
    <source>
        <dbReference type="SAM" id="Phobius"/>
    </source>
</evidence>
<comment type="subcellular location">
    <subcellularLocation>
        <location evidence="1">Cell membrane</location>
        <topology evidence="1">Multi-pass membrane protein</topology>
    </subcellularLocation>
</comment>
<evidence type="ECO:0000313" key="9">
    <source>
        <dbReference type="EMBL" id="MDG0864651.1"/>
    </source>
</evidence>
<keyword evidence="5 6" id="KW-0472">Membrane</keyword>
<feature type="transmembrane region" description="Helical" evidence="6">
    <location>
        <begin position="312"/>
        <end position="342"/>
    </location>
</feature>
<evidence type="ECO:0000313" key="10">
    <source>
        <dbReference type="Proteomes" id="UP001152766"/>
    </source>
</evidence>
<sequence>MIRLAWRYLWSSPLTTALNLLLLTLGLAAVTFVLRAGAQVEAGLRRDLAGIDLVVGAKGSPMQIMLAGVFHLDAPTGNIPLATLELLKQQPLVAQAVPLSLGDSFRGYRIAGTTPDYLDLYGGKLAQGAPWTRPMQAVLGAEVGRSSGLKPGDHFAGSHGLAEGGGTHGEHLFEVVGVLAESGSVLDRLVLTDLASVWEVHEEHHAGEAHDEGTDDKREITLALVRYRSPLAAVMLPRWVNAQDGLQAAAPALETARLMRLVGAGTEVLRGFGVVLLAAAGLSVWVALLHAVRARQGDLAMLRMLGAPARRVAALIALEALLLADLAAALGLAAGHGLVAVLERLLAERQSLRLGPLGWSEAEWLVPLLAGGLALLAAAWPAWRAYRLDVTTLLQAPR</sequence>
<evidence type="ECO:0000256" key="4">
    <source>
        <dbReference type="ARBA" id="ARBA00022989"/>
    </source>
</evidence>
<protein>
    <submittedName>
        <fullName evidence="9">FtsX-like permease family protein</fullName>
    </submittedName>
</protein>
<dbReference type="GO" id="GO:0005886">
    <property type="term" value="C:plasma membrane"/>
    <property type="evidence" value="ECO:0007669"/>
    <property type="project" value="UniProtKB-SubCell"/>
</dbReference>
<feature type="transmembrane region" description="Helical" evidence="6">
    <location>
        <begin position="268"/>
        <end position="292"/>
    </location>
</feature>
<dbReference type="PANTHER" id="PTHR43738">
    <property type="entry name" value="ABC TRANSPORTER, MEMBRANE PROTEIN"/>
    <property type="match status" value="1"/>
</dbReference>
<dbReference type="InterPro" id="IPR003838">
    <property type="entry name" value="ABC3_permease_C"/>
</dbReference>
<dbReference type="Pfam" id="PF02687">
    <property type="entry name" value="FtsX"/>
    <property type="match status" value="1"/>
</dbReference>
<keyword evidence="3 6" id="KW-0812">Transmembrane</keyword>
<evidence type="ECO:0000256" key="3">
    <source>
        <dbReference type="ARBA" id="ARBA00022692"/>
    </source>
</evidence>
<proteinExistence type="predicted"/>
<dbReference type="InterPro" id="IPR025857">
    <property type="entry name" value="MacB_PCD"/>
</dbReference>
<feature type="transmembrane region" description="Helical" evidence="6">
    <location>
        <begin position="362"/>
        <end position="383"/>
    </location>
</feature>
<dbReference type="RefSeq" id="WP_268153728.1">
    <property type="nucleotide sequence ID" value="NZ_JAPPUW010000027.1"/>
</dbReference>
<gene>
    <name evidence="9" type="ORF">EXJ73_19505</name>
</gene>
<evidence type="ECO:0000259" key="7">
    <source>
        <dbReference type="Pfam" id="PF02687"/>
    </source>
</evidence>
<evidence type="ECO:0000256" key="1">
    <source>
        <dbReference type="ARBA" id="ARBA00004651"/>
    </source>
</evidence>
<dbReference type="EMBL" id="SGUG01000038">
    <property type="protein sequence ID" value="MDG0864651.1"/>
    <property type="molecule type" value="Genomic_DNA"/>
</dbReference>
<dbReference type="PANTHER" id="PTHR43738:SF2">
    <property type="entry name" value="ABC TRANSPORTER PERMEASE"/>
    <property type="match status" value="1"/>
</dbReference>
<feature type="domain" description="MacB-like periplasmic core" evidence="8">
    <location>
        <begin position="16"/>
        <end position="197"/>
    </location>
</feature>
<dbReference type="InterPro" id="IPR051125">
    <property type="entry name" value="ABC-4/HrtB_transporter"/>
</dbReference>
<name>A0A9X4LKK2_9BURK</name>
<keyword evidence="2" id="KW-1003">Cell membrane</keyword>
<evidence type="ECO:0000256" key="2">
    <source>
        <dbReference type="ARBA" id="ARBA00022475"/>
    </source>
</evidence>
<dbReference type="AlphaFoldDB" id="A0A9X4LKK2"/>
<dbReference type="Proteomes" id="UP001152766">
    <property type="component" value="Unassembled WGS sequence"/>
</dbReference>
<evidence type="ECO:0000256" key="5">
    <source>
        <dbReference type="ARBA" id="ARBA00023136"/>
    </source>
</evidence>
<organism evidence="9 10">
    <name type="scientific">Pelomonas aquatica</name>
    <dbReference type="NCBI Taxonomy" id="431058"/>
    <lineage>
        <taxon>Bacteria</taxon>
        <taxon>Pseudomonadati</taxon>
        <taxon>Pseudomonadota</taxon>
        <taxon>Betaproteobacteria</taxon>
        <taxon>Burkholderiales</taxon>
        <taxon>Sphaerotilaceae</taxon>
        <taxon>Roseateles</taxon>
    </lineage>
</organism>
<feature type="domain" description="ABC3 transporter permease C-terminal" evidence="7">
    <location>
        <begin position="272"/>
        <end position="388"/>
    </location>
</feature>
<keyword evidence="4 6" id="KW-1133">Transmembrane helix</keyword>
<comment type="caution">
    <text evidence="9">The sequence shown here is derived from an EMBL/GenBank/DDBJ whole genome shotgun (WGS) entry which is preliminary data.</text>
</comment>
<keyword evidence="10" id="KW-1185">Reference proteome</keyword>
<accession>A0A9X4LKK2</accession>
<dbReference type="Pfam" id="PF12704">
    <property type="entry name" value="MacB_PCD"/>
    <property type="match status" value="1"/>
</dbReference>